<dbReference type="GO" id="GO:0016020">
    <property type="term" value="C:membrane"/>
    <property type="evidence" value="ECO:0007669"/>
    <property type="project" value="InterPro"/>
</dbReference>
<evidence type="ECO:0000313" key="4">
    <source>
        <dbReference type="Proteomes" id="UP001058713"/>
    </source>
</evidence>
<keyword evidence="1" id="KW-1133">Transmembrane helix</keyword>
<dbReference type="InterPro" id="IPR037185">
    <property type="entry name" value="EmrE-like"/>
</dbReference>
<feature type="transmembrane region" description="Helical" evidence="1">
    <location>
        <begin position="253"/>
        <end position="272"/>
    </location>
</feature>
<sequence>MSMVPQAKSLPQPRVQQNNVPLGILLMIGATIVFALQDGISRHLAGTYNTYMVVMVRYWFFAAFVVFLAARAKGGIKEAARTDQLWLQIFRGVLLVGEICVAVYGFTVLGLIESQAVFICYPLLVAALSGPVLGESVGWRRWAAIGVGLIGVLIILQPGMGVFNPAAVIPFISALMFAVYGLVTRYAARKDSTATSFFWTGVAGMVFMTAIGIWFWEPMSQQDWIWMALLCVSGVTGHWLLIKCYEMAEASAVQPFAYFHLIWAAMLGMAVFGEVIRTNVAIGAGVIIAAGLFTLWRERVKR</sequence>
<feature type="transmembrane region" description="Helical" evidence="1">
    <location>
        <begin position="48"/>
        <end position="69"/>
    </location>
</feature>
<proteinExistence type="predicted"/>
<dbReference type="Proteomes" id="UP001058713">
    <property type="component" value="Chromosome"/>
</dbReference>
<dbReference type="SUPFAM" id="SSF103481">
    <property type="entry name" value="Multidrug resistance efflux transporter EmrE"/>
    <property type="match status" value="2"/>
</dbReference>
<feature type="transmembrane region" description="Helical" evidence="1">
    <location>
        <begin position="222"/>
        <end position="241"/>
    </location>
</feature>
<dbReference type="PANTHER" id="PTHR22911:SF103">
    <property type="entry name" value="BLR2811 PROTEIN"/>
    <property type="match status" value="1"/>
</dbReference>
<dbReference type="RefSeq" id="WP_259958233.1">
    <property type="nucleotide sequence ID" value="NZ_CP081064.1"/>
</dbReference>
<feature type="transmembrane region" description="Helical" evidence="1">
    <location>
        <begin position="20"/>
        <end position="36"/>
    </location>
</feature>
<feature type="transmembrane region" description="Helical" evidence="1">
    <location>
        <begin position="166"/>
        <end position="184"/>
    </location>
</feature>
<organism evidence="3 4">
    <name type="scientific">Leisingera caerulea</name>
    <name type="common">Phaeobacter caeruleus</name>
    <dbReference type="NCBI Taxonomy" id="506591"/>
    <lineage>
        <taxon>Bacteria</taxon>
        <taxon>Pseudomonadati</taxon>
        <taxon>Pseudomonadota</taxon>
        <taxon>Alphaproteobacteria</taxon>
        <taxon>Rhodobacterales</taxon>
        <taxon>Roseobacteraceae</taxon>
        <taxon>Leisingera</taxon>
    </lineage>
</organism>
<gene>
    <name evidence="3" type="ORF">K3721_01980</name>
</gene>
<name>A0A9Q9HFT4_LEICA</name>
<keyword evidence="1" id="KW-0472">Membrane</keyword>
<dbReference type="AlphaFoldDB" id="A0A9Q9HFT4"/>
<evidence type="ECO:0000313" key="3">
    <source>
        <dbReference type="EMBL" id="UWQ54329.1"/>
    </source>
</evidence>
<dbReference type="EMBL" id="CP081070">
    <property type="protein sequence ID" value="UWQ54329.1"/>
    <property type="molecule type" value="Genomic_DNA"/>
</dbReference>
<evidence type="ECO:0000259" key="2">
    <source>
        <dbReference type="Pfam" id="PF00892"/>
    </source>
</evidence>
<protein>
    <submittedName>
        <fullName evidence="3">DMT family transporter</fullName>
    </submittedName>
</protein>
<accession>A0A9Q9HFT4</accession>
<feature type="transmembrane region" description="Helical" evidence="1">
    <location>
        <begin position="115"/>
        <end position="134"/>
    </location>
</feature>
<feature type="transmembrane region" description="Helical" evidence="1">
    <location>
        <begin position="278"/>
        <end position="296"/>
    </location>
</feature>
<keyword evidence="1" id="KW-0812">Transmembrane</keyword>
<feature type="transmembrane region" description="Helical" evidence="1">
    <location>
        <begin position="196"/>
        <end position="216"/>
    </location>
</feature>
<evidence type="ECO:0000256" key="1">
    <source>
        <dbReference type="SAM" id="Phobius"/>
    </source>
</evidence>
<dbReference type="InterPro" id="IPR000620">
    <property type="entry name" value="EamA_dom"/>
</dbReference>
<dbReference type="PANTHER" id="PTHR22911">
    <property type="entry name" value="ACYL-MALONYL CONDENSING ENZYME-RELATED"/>
    <property type="match status" value="1"/>
</dbReference>
<dbReference type="Pfam" id="PF00892">
    <property type="entry name" value="EamA"/>
    <property type="match status" value="2"/>
</dbReference>
<feature type="domain" description="EamA" evidence="2">
    <location>
        <begin position="171"/>
        <end position="294"/>
    </location>
</feature>
<feature type="domain" description="EamA" evidence="2">
    <location>
        <begin position="22"/>
        <end position="156"/>
    </location>
</feature>
<reference evidence="3" key="1">
    <citation type="submission" date="2021-08" db="EMBL/GenBank/DDBJ databases">
        <authorList>
            <person name="Nwanade C."/>
            <person name="Wang M."/>
            <person name="Masoudi A."/>
            <person name="Yu Z."/>
            <person name="Liu J."/>
        </authorList>
    </citation>
    <scope>NUCLEOTIDE SEQUENCE</scope>
    <source>
        <strain evidence="3">S122</strain>
    </source>
</reference>
<feature type="transmembrane region" description="Helical" evidence="1">
    <location>
        <begin position="141"/>
        <end position="160"/>
    </location>
</feature>
<dbReference type="KEGG" id="lcae:K3721_01980"/>
<feature type="transmembrane region" description="Helical" evidence="1">
    <location>
        <begin position="89"/>
        <end position="109"/>
    </location>
</feature>